<accession>A0A7R9F489</accession>
<organism evidence="1">
    <name type="scientific">Timema bartmani</name>
    <dbReference type="NCBI Taxonomy" id="61472"/>
    <lineage>
        <taxon>Eukaryota</taxon>
        <taxon>Metazoa</taxon>
        <taxon>Ecdysozoa</taxon>
        <taxon>Arthropoda</taxon>
        <taxon>Hexapoda</taxon>
        <taxon>Insecta</taxon>
        <taxon>Pterygota</taxon>
        <taxon>Neoptera</taxon>
        <taxon>Polyneoptera</taxon>
        <taxon>Phasmatodea</taxon>
        <taxon>Timematodea</taxon>
        <taxon>Timematoidea</taxon>
        <taxon>Timematidae</taxon>
        <taxon>Timema</taxon>
    </lineage>
</organism>
<sequence>MSDSILQRKDCFVGISSEAGNIVGTAILLLTSWGYTDCWTGDMTKLLSLVIESVSGSVLTNVTSVTSLTEEINPRSTTHGQRNIASCRLAIIAVLNIINMHRVLLPVRVIRLSTNDTNGLGIGRLNLDEVNLHLRGGRVENHLGKTAPSSPDRDSNLDLPVLGGLAQHDWCKWLSSTFNWQSNGRSRWLWNLLLNSSKALSGYIQTVTESPVSLFNTILTVSTDSSMTRDELG</sequence>
<proteinExistence type="predicted"/>
<name>A0A7R9F489_9NEOP</name>
<dbReference type="EMBL" id="OD568036">
    <property type="protein sequence ID" value="CAD7446470.1"/>
    <property type="molecule type" value="Genomic_DNA"/>
</dbReference>
<protein>
    <submittedName>
        <fullName evidence="1">Uncharacterized protein</fullName>
    </submittedName>
</protein>
<reference evidence="1" key="1">
    <citation type="submission" date="2020-11" db="EMBL/GenBank/DDBJ databases">
        <authorList>
            <person name="Tran Van P."/>
        </authorList>
    </citation>
    <scope>NUCLEOTIDE SEQUENCE</scope>
</reference>
<dbReference type="AlphaFoldDB" id="A0A7R9F489"/>
<gene>
    <name evidence="1" type="ORF">TBIB3V08_LOCUS8800</name>
</gene>
<evidence type="ECO:0000313" key="1">
    <source>
        <dbReference type="EMBL" id="CAD7446470.1"/>
    </source>
</evidence>